<evidence type="ECO:0000313" key="12">
    <source>
        <dbReference type="Proteomes" id="UP000887568"/>
    </source>
</evidence>
<keyword evidence="8" id="KW-0044">Antibiotic</keyword>
<comment type="similarity">
    <text evidence="2">Belongs to the insect defense protein family.</text>
</comment>
<feature type="domain" description="Reelin" evidence="10">
    <location>
        <begin position="16"/>
        <end position="191"/>
    </location>
</feature>
<evidence type="ECO:0000256" key="4">
    <source>
        <dbReference type="ARBA" id="ARBA00022529"/>
    </source>
</evidence>
<feature type="signal peptide" evidence="9">
    <location>
        <begin position="1"/>
        <end position="17"/>
    </location>
</feature>
<evidence type="ECO:0000256" key="6">
    <source>
        <dbReference type="ARBA" id="ARBA00022729"/>
    </source>
</evidence>
<evidence type="ECO:0000256" key="7">
    <source>
        <dbReference type="ARBA" id="ARBA00022859"/>
    </source>
</evidence>
<sequence>MTQLAIALLCLVPAVLCYTNGPPVSSNADLCTDMLPDGHNGGVSLASDQANPPYTITTSATEYAAGGAVQVTITGSASDQFKGFFIQARRADPARNNDVAIGTFSRIPGNTQLLVCHNVANSAWGHSNSEARTSATATWTAPGLDEGPVEFRATIVKGEPNRNYFYLNVKSSKLNFTNEAPPVSDGTTSSPSNGVGHIVNDAVTTISVVMAVFVHSRFY</sequence>
<proteinExistence type="inferred from homology"/>
<evidence type="ECO:0000256" key="2">
    <source>
        <dbReference type="ARBA" id="ARBA00008501"/>
    </source>
</evidence>
<name>A0A913ZG56_PATMI</name>
<keyword evidence="7" id="KW-0391">Immunity</keyword>
<dbReference type="AlphaFoldDB" id="A0A913ZG56"/>
<reference evidence="11" key="1">
    <citation type="submission" date="2022-11" db="UniProtKB">
        <authorList>
            <consortium name="EnsemblMetazoa"/>
        </authorList>
    </citation>
    <scope>IDENTIFICATION</scope>
</reference>
<feature type="chain" id="PRO_5038324067" description="Reelin domain-containing protein" evidence="9">
    <location>
        <begin position="18"/>
        <end position="219"/>
    </location>
</feature>
<dbReference type="Pfam" id="PF02014">
    <property type="entry name" value="Reeler"/>
    <property type="match status" value="1"/>
</dbReference>
<dbReference type="RefSeq" id="XP_038050414.1">
    <property type="nucleotide sequence ID" value="XM_038194486.1"/>
</dbReference>
<dbReference type="GO" id="GO:0016020">
    <property type="term" value="C:membrane"/>
    <property type="evidence" value="ECO:0007669"/>
    <property type="project" value="TreeGrafter"/>
</dbReference>
<dbReference type="EnsemblMetazoa" id="XM_038194486.1">
    <property type="protein sequence ID" value="XP_038050414.1"/>
    <property type="gene ID" value="LOC119723692"/>
</dbReference>
<dbReference type="GO" id="GO:0045087">
    <property type="term" value="P:innate immune response"/>
    <property type="evidence" value="ECO:0007669"/>
    <property type="project" value="UniProtKB-KW"/>
</dbReference>
<dbReference type="InterPro" id="IPR051237">
    <property type="entry name" value="Ferric-chelate_Red/DefProt"/>
</dbReference>
<dbReference type="PROSITE" id="PS51019">
    <property type="entry name" value="REELIN"/>
    <property type="match status" value="1"/>
</dbReference>
<evidence type="ECO:0000256" key="9">
    <source>
        <dbReference type="SAM" id="SignalP"/>
    </source>
</evidence>
<protein>
    <recommendedName>
        <fullName evidence="10">Reelin domain-containing protein</fullName>
    </recommendedName>
</protein>
<dbReference type="OrthoDB" id="6418377at2759"/>
<keyword evidence="12" id="KW-1185">Reference proteome</keyword>
<dbReference type="GO" id="GO:0042742">
    <property type="term" value="P:defense response to bacterium"/>
    <property type="evidence" value="ECO:0007669"/>
    <property type="project" value="UniProtKB-KW"/>
</dbReference>
<evidence type="ECO:0000259" key="10">
    <source>
        <dbReference type="PROSITE" id="PS51019"/>
    </source>
</evidence>
<keyword evidence="3" id="KW-0964">Secreted</keyword>
<comment type="subcellular location">
    <subcellularLocation>
        <location evidence="1">Secreted</location>
    </subcellularLocation>
</comment>
<dbReference type="GeneID" id="119723692"/>
<dbReference type="EnsemblMetazoa" id="XM_038194485.1">
    <property type="protein sequence ID" value="XP_038050413.1"/>
    <property type="gene ID" value="LOC119723692"/>
</dbReference>
<dbReference type="PANTHER" id="PTHR45828">
    <property type="entry name" value="CYTOCHROME B561/FERRIC REDUCTASE TRANSMEMBRANE"/>
    <property type="match status" value="1"/>
</dbReference>
<keyword evidence="6 9" id="KW-0732">Signal</keyword>
<dbReference type="Gene3D" id="2.60.40.4060">
    <property type="entry name" value="Reeler domain"/>
    <property type="match status" value="1"/>
</dbReference>
<dbReference type="RefSeq" id="XP_038050413.1">
    <property type="nucleotide sequence ID" value="XM_038194485.1"/>
</dbReference>
<dbReference type="OMA" id="RANCMSH"/>
<dbReference type="InterPro" id="IPR002861">
    <property type="entry name" value="Reeler_dom"/>
</dbReference>
<evidence type="ECO:0000256" key="5">
    <source>
        <dbReference type="ARBA" id="ARBA00022588"/>
    </source>
</evidence>
<evidence type="ECO:0000256" key="3">
    <source>
        <dbReference type="ARBA" id="ARBA00022525"/>
    </source>
</evidence>
<dbReference type="PANTHER" id="PTHR45828:SF9">
    <property type="entry name" value="CELL WALL INTEGRITY AND STRESS RESPONSE COMPONENT 4-LIKE-RELATED"/>
    <property type="match status" value="1"/>
</dbReference>
<keyword evidence="5" id="KW-0399">Innate immunity</keyword>
<dbReference type="CDD" id="cd08544">
    <property type="entry name" value="Reeler"/>
    <property type="match status" value="1"/>
</dbReference>
<evidence type="ECO:0000256" key="1">
    <source>
        <dbReference type="ARBA" id="ARBA00004613"/>
    </source>
</evidence>
<organism evidence="11 12">
    <name type="scientific">Patiria miniata</name>
    <name type="common">Bat star</name>
    <name type="synonym">Asterina miniata</name>
    <dbReference type="NCBI Taxonomy" id="46514"/>
    <lineage>
        <taxon>Eukaryota</taxon>
        <taxon>Metazoa</taxon>
        <taxon>Echinodermata</taxon>
        <taxon>Eleutherozoa</taxon>
        <taxon>Asterozoa</taxon>
        <taxon>Asteroidea</taxon>
        <taxon>Valvatacea</taxon>
        <taxon>Valvatida</taxon>
        <taxon>Asterinidae</taxon>
        <taxon>Patiria</taxon>
    </lineage>
</organism>
<keyword evidence="4" id="KW-0929">Antimicrobial</keyword>
<evidence type="ECO:0000256" key="8">
    <source>
        <dbReference type="ARBA" id="ARBA00023022"/>
    </source>
</evidence>
<dbReference type="GO" id="GO:0005576">
    <property type="term" value="C:extracellular region"/>
    <property type="evidence" value="ECO:0007669"/>
    <property type="project" value="UniProtKB-SubCell"/>
</dbReference>
<accession>A0A913ZG56</accession>
<dbReference type="Proteomes" id="UP000887568">
    <property type="component" value="Unplaced"/>
</dbReference>
<dbReference type="InterPro" id="IPR042307">
    <property type="entry name" value="Reeler_sf"/>
</dbReference>
<evidence type="ECO:0000313" key="11">
    <source>
        <dbReference type="EnsemblMetazoa" id="XP_038050414.1"/>
    </source>
</evidence>